<comment type="caution">
    <text evidence="2">The sequence shown here is derived from an EMBL/GenBank/DDBJ whole genome shotgun (WGS) entry which is preliminary data.</text>
</comment>
<accession>A0A563EVN0</accession>
<protein>
    <submittedName>
        <fullName evidence="2">Uncharacterized protein</fullName>
    </submittedName>
</protein>
<keyword evidence="3" id="KW-1185">Reference proteome</keyword>
<dbReference type="RefSeq" id="WP_146351436.1">
    <property type="nucleotide sequence ID" value="NZ_VOBR01000007.1"/>
</dbReference>
<dbReference type="EMBL" id="VOBR01000007">
    <property type="protein sequence ID" value="TWP51755.1"/>
    <property type="molecule type" value="Genomic_DNA"/>
</dbReference>
<keyword evidence="1" id="KW-0812">Transmembrane</keyword>
<proteinExistence type="predicted"/>
<reference evidence="2 3" key="1">
    <citation type="submission" date="2019-07" db="EMBL/GenBank/DDBJ databases">
        <title>Lentzea xizangensis sp. nov., isolated from Qinghai-Tibetan Plateau Soils.</title>
        <authorList>
            <person name="Huang J."/>
        </authorList>
    </citation>
    <scope>NUCLEOTIDE SEQUENCE [LARGE SCALE GENOMIC DNA]</scope>
    <source>
        <strain evidence="2 3">FXJ1.1311</strain>
    </source>
</reference>
<dbReference type="AlphaFoldDB" id="A0A563EVN0"/>
<keyword evidence="1" id="KW-1133">Transmembrane helix</keyword>
<keyword evidence="1" id="KW-0472">Membrane</keyword>
<evidence type="ECO:0000313" key="2">
    <source>
        <dbReference type="EMBL" id="TWP51755.1"/>
    </source>
</evidence>
<dbReference type="Proteomes" id="UP000316639">
    <property type="component" value="Unassembled WGS sequence"/>
</dbReference>
<organism evidence="2 3">
    <name type="scientific">Lentzea tibetensis</name>
    <dbReference type="NCBI Taxonomy" id="2591470"/>
    <lineage>
        <taxon>Bacteria</taxon>
        <taxon>Bacillati</taxon>
        <taxon>Actinomycetota</taxon>
        <taxon>Actinomycetes</taxon>
        <taxon>Pseudonocardiales</taxon>
        <taxon>Pseudonocardiaceae</taxon>
        <taxon>Lentzea</taxon>
    </lineage>
</organism>
<evidence type="ECO:0000256" key="1">
    <source>
        <dbReference type="SAM" id="Phobius"/>
    </source>
</evidence>
<feature type="transmembrane region" description="Helical" evidence="1">
    <location>
        <begin position="23"/>
        <end position="43"/>
    </location>
</feature>
<evidence type="ECO:0000313" key="3">
    <source>
        <dbReference type="Proteomes" id="UP000316639"/>
    </source>
</evidence>
<sequence length="86" mass="8710">MNDRPEPATNSRKSLVANQPRSLRVAALLVAAAPVAVALVALASPMAAPIRIGSAPADTTLVQPTCDVAIPSGALNPVKWPECGGD</sequence>
<gene>
    <name evidence="2" type="ORF">FKR81_12885</name>
</gene>
<name>A0A563EVN0_9PSEU</name>